<dbReference type="PRINTS" id="PR01626">
    <property type="entry name" value="LCACHANNELB"/>
</dbReference>
<dbReference type="InterPro" id="IPR036028">
    <property type="entry name" value="SH3-like_dom_sf"/>
</dbReference>
<sequence>MVRHNSSKKSVQFRRQQTVFHSGDETLLINQVTAVQQYIQAKNRYINSEGLSVSALPIDTGIRLIPMEQQLLMRQLHNLTSTSPQCVKNILKMNVQRTTNKAEMGSFYLKLEFDSGAPRDSFNFSPTLMGRSRRLRGSNESTPSESWTNEVRDAKKRETEEQARAQLESSKYKPVAFSVRTNVAYDGSADDDTPVHGRAISFATKDYLHIKEKFSNDWWIGRLVKEGCELGFIPSPGRLESMKSSTHYRPKLFTHHMTPNASAQNLETAGTGSTPSTPGHFRSWKINCCRERYPNEGANEEYDQMNRGKNFLMMPTVSSKEKKMAFFRKQEASQVYDVVPSMRPVVLVGPSLKGYEVTDMMQKAVFDFLKHRFEGRIIITRITADISLAKKSTLNNPTLKKTLIERGNSKSPFTLAEIQTEIERIFELSRSMQLVVLDCDTINHPSQLAKTSLAPIIVYIKIASPKVLQRLIKSRGKMQARNMNVQIVAAEKLVQSPPELFDVILDENQLDDACEHLAEYLEAYWRATHPPVKSPPQIRLHRTVPNPEDVRPFSGSLCRKSLQPSTSEKFSNFMRFLILISYHKIHHSEYCTTRSTLQFLHLSNMNLLQNLPIFFLILLAISNGFNGRTDHLAVSVITLLLSAQCLVPSRMELCKRFQMPAACENINAAEIKKSPTVAARSSSTDIASYCGRNQPHYIYFCVEKNVAGSKELIDRFCKAYKISCKVQNTEVQSKPALPITAAEHLPPEQLAHICEKYKAVANKICTGNENSQFHQLCQLYRTTCLSRQHPQVQSLSFNKQEMCTKYAPIANQICIGTVPAEYVEVCQLYHRNCGRPAVLQAPLQPQPQSQAQPKLTVKAPTGERSLLCEEYMPIAKQLCTGNEVGQIRDVCSKFRRSCALKKPMFGPPTRGFPIPIMHSALMPTTIVGPESISPHHFIYCAQHIGAFDSTCLKQIPPADSAFFCLSYADKCSRRQLVPADSKIASLLGRDAYPTLTLHDQIKIAQTKSILCQQFKDISETACAGYERPEARHYCNVYRMFCLN</sequence>
<evidence type="ECO:0000256" key="4">
    <source>
        <dbReference type="ARBA" id="ARBA00022553"/>
    </source>
</evidence>
<feature type="domain" description="Guanylate kinase-like" evidence="11">
    <location>
        <begin position="342"/>
        <end position="522"/>
    </location>
</feature>
<feature type="region of interest" description="Disordered" evidence="10">
    <location>
        <begin position="128"/>
        <end position="157"/>
    </location>
</feature>
<keyword evidence="9" id="KW-0407">Ion channel</keyword>
<organism evidence="12 13">
    <name type="scientific">Trichinella papuae</name>
    <dbReference type="NCBI Taxonomy" id="268474"/>
    <lineage>
        <taxon>Eukaryota</taxon>
        <taxon>Metazoa</taxon>
        <taxon>Ecdysozoa</taxon>
        <taxon>Nematoda</taxon>
        <taxon>Enoplea</taxon>
        <taxon>Dorylaimia</taxon>
        <taxon>Trichinellida</taxon>
        <taxon>Trichinellidae</taxon>
        <taxon>Trichinella</taxon>
    </lineage>
</organism>
<evidence type="ECO:0000256" key="8">
    <source>
        <dbReference type="ARBA" id="ARBA00023065"/>
    </source>
</evidence>
<evidence type="ECO:0000256" key="10">
    <source>
        <dbReference type="SAM" id="MobiDB-lite"/>
    </source>
</evidence>
<dbReference type="SUPFAM" id="SSF52540">
    <property type="entry name" value="P-loop containing nucleoside triphosphate hydrolases"/>
    <property type="match status" value="1"/>
</dbReference>
<evidence type="ECO:0000256" key="6">
    <source>
        <dbReference type="ARBA" id="ARBA00022837"/>
    </source>
</evidence>
<dbReference type="InterPro" id="IPR008145">
    <property type="entry name" value="GK/Ca_channel_bsu"/>
</dbReference>
<dbReference type="FunFam" id="3.40.50.300:FF:000023">
    <property type="entry name" value="Voltage-dependent L-type calcium channel subunit beta-2"/>
    <property type="match status" value="1"/>
</dbReference>
<evidence type="ECO:0000259" key="11">
    <source>
        <dbReference type="PROSITE" id="PS50052"/>
    </source>
</evidence>
<proteinExistence type="inferred from homology"/>
<evidence type="ECO:0000256" key="1">
    <source>
        <dbReference type="ARBA" id="ARBA00010836"/>
    </source>
</evidence>
<name>A0A0V1MWP6_9BILA</name>
<keyword evidence="6" id="KW-0106">Calcium</keyword>
<dbReference type="InterPro" id="IPR027417">
    <property type="entry name" value="P-loop_NTPase"/>
</dbReference>
<dbReference type="AlphaFoldDB" id="A0A0V1MWP6"/>
<dbReference type="SMART" id="SM00072">
    <property type="entry name" value="GuKc"/>
    <property type="match status" value="1"/>
</dbReference>
<comment type="similarity">
    <text evidence="1">Belongs to the calcium channel beta subunit family.</text>
</comment>
<keyword evidence="8" id="KW-0406">Ion transport</keyword>
<dbReference type="Gene3D" id="2.30.30.40">
    <property type="entry name" value="SH3 Domains"/>
    <property type="match status" value="1"/>
</dbReference>
<keyword evidence="5" id="KW-0109">Calcium transport</keyword>
<dbReference type="GO" id="GO:0005245">
    <property type="term" value="F:voltage-gated calcium channel activity"/>
    <property type="evidence" value="ECO:0007669"/>
    <property type="project" value="InterPro"/>
</dbReference>
<evidence type="ECO:0000256" key="7">
    <source>
        <dbReference type="ARBA" id="ARBA00022882"/>
    </source>
</evidence>
<keyword evidence="7" id="KW-0851">Voltage-gated channel</keyword>
<evidence type="ECO:0000313" key="12">
    <source>
        <dbReference type="EMBL" id="KRZ75973.1"/>
    </source>
</evidence>
<protein>
    <submittedName>
        <fullName evidence="12">Voltage-dependent L-type calcium channel subunit beta-2</fullName>
    </submittedName>
</protein>
<dbReference type="EMBL" id="JYDO01000033">
    <property type="protein sequence ID" value="KRZ75973.1"/>
    <property type="molecule type" value="Genomic_DNA"/>
</dbReference>
<keyword evidence="3" id="KW-0813">Transport</keyword>
<evidence type="ECO:0000313" key="13">
    <source>
        <dbReference type="Proteomes" id="UP000054843"/>
    </source>
</evidence>
<gene>
    <name evidence="12" type="primary">CACNB2</name>
    <name evidence="12" type="ORF">T10_12054</name>
</gene>
<feature type="compositionally biased region" description="Polar residues" evidence="10">
    <location>
        <begin position="138"/>
        <end position="149"/>
    </location>
</feature>
<evidence type="ECO:0000256" key="3">
    <source>
        <dbReference type="ARBA" id="ARBA00022448"/>
    </source>
</evidence>
<dbReference type="PANTHER" id="PTHR11824">
    <property type="entry name" value="VOLTAGE-DEPENDENT CALCIUM CHANNEL BETA SUBUNIT"/>
    <property type="match status" value="1"/>
</dbReference>
<dbReference type="GO" id="GO:0005891">
    <property type="term" value="C:voltage-gated calcium channel complex"/>
    <property type="evidence" value="ECO:0007669"/>
    <property type="project" value="InterPro"/>
</dbReference>
<evidence type="ECO:0000256" key="2">
    <source>
        <dbReference type="ARBA" id="ARBA00022443"/>
    </source>
</evidence>
<evidence type="ECO:0000256" key="5">
    <source>
        <dbReference type="ARBA" id="ARBA00022568"/>
    </source>
</evidence>
<dbReference type="CDD" id="cd11863">
    <property type="entry name" value="SH3_CACNB"/>
    <property type="match status" value="1"/>
</dbReference>
<dbReference type="STRING" id="268474.A0A0V1MWP6"/>
<reference evidence="12 13" key="1">
    <citation type="submission" date="2015-01" db="EMBL/GenBank/DDBJ databases">
        <title>Evolution of Trichinella species and genotypes.</title>
        <authorList>
            <person name="Korhonen P.K."/>
            <person name="Edoardo P."/>
            <person name="Giuseppe L.R."/>
            <person name="Gasser R.B."/>
        </authorList>
    </citation>
    <scope>NUCLEOTIDE SEQUENCE [LARGE SCALE GENOMIC DNA]</scope>
    <source>
        <strain evidence="12">ISS1980</strain>
    </source>
</reference>
<dbReference type="OrthoDB" id="5962384at2759"/>
<dbReference type="InterPro" id="IPR008144">
    <property type="entry name" value="Guanylate_kin-like_dom"/>
</dbReference>
<keyword evidence="13" id="KW-1185">Reference proteome</keyword>
<dbReference type="SUPFAM" id="SSF50044">
    <property type="entry name" value="SH3-domain"/>
    <property type="match status" value="1"/>
</dbReference>
<dbReference type="InterPro" id="IPR000584">
    <property type="entry name" value="VDCC_L_bsu"/>
</dbReference>
<evidence type="ECO:0000256" key="9">
    <source>
        <dbReference type="ARBA" id="ARBA00023303"/>
    </source>
</evidence>
<keyword evidence="4" id="KW-0597">Phosphoprotein</keyword>
<accession>A0A0V1MWP6</accession>
<comment type="caution">
    <text evidence="12">The sequence shown here is derived from an EMBL/GenBank/DDBJ whole genome shotgun (WGS) entry which is preliminary data.</text>
</comment>
<keyword evidence="2" id="KW-0728">SH3 domain</keyword>
<dbReference type="Gene3D" id="3.40.50.300">
    <property type="entry name" value="P-loop containing nucleotide triphosphate hydrolases"/>
    <property type="match status" value="1"/>
</dbReference>
<dbReference type="PROSITE" id="PS50052">
    <property type="entry name" value="GUANYLATE_KINASE_2"/>
    <property type="match status" value="1"/>
</dbReference>
<dbReference type="Pfam" id="PF00625">
    <property type="entry name" value="Guanylate_kin"/>
    <property type="match status" value="1"/>
</dbReference>
<dbReference type="Proteomes" id="UP000054843">
    <property type="component" value="Unassembled WGS sequence"/>
</dbReference>